<feature type="domain" description="SoxA A3" evidence="3">
    <location>
        <begin position="391"/>
        <end position="465"/>
    </location>
</feature>
<dbReference type="Gene3D" id="3.50.50.60">
    <property type="entry name" value="FAD/NAD(P)-binding domain"/>
    <property type="match status" value="2"/>
</dbReference>
<dbReference type="Pfam" id="PF07992">
    <property type="entry name" value="Pyr_redox_2"/>
    <property type="match status" value="1"/>
</dbReference>
<protein>
    <submittedName>
        <fullName evidence="4">FAD-dependent oxidoreductase</fullName>
    </submittedName>
</protein>
<dbReference type="CDD" id="cd19946">
    <property type="entry name" value="GlpA-like_Fer2_BFD-like"/>
    <property type="match status" value="1"/>
</dbReference>
<dbReference type="Gene3D" id="1.10.10.1100">
    <property type="entry name" value="BFD-like [2Fe-2S]-binding domain"/>
    <property type="match status" value="1"/>
</dbReference>
<dbReference type="PIRSF" id="PIRSF037495">
    <property type="entry name" value="Opine_OX_OoxA/HcnB"/>
    <property type="match status" value="1"/>
</dbReference>
<keyword evidence="1" id="KW-0560">Oxidoreductase</keyword>
<dbReference type="PANTHER" id="PTHR42949:SF3">
    <property type="entry name" value="ANAEROBIC GLYCEROL-3-PHOSPHATE DEHYDROGENASE SUBUNIT B"/>
    <property type="match status" value="1"/>
</dbReference>
<dbReference type="InterPro" id="IPR041117">
    <property type="entry name" value="SoxA_A3"/>
</dbReference>
<dbReference type="EMBL" id="CP081864">
    <property type="protein sequence ID" value="QZN95949.1"/>
    <property type="molecule type" value="Genomic_DNA"/>
</dbReference>
<evidence type="ECO:0000313" key="4">
    <source>
        <dbReference type="EMBL" id="QZN95949.1"/>
    </source>
</evidence>
<gene>
    <name evidence="4" type="ORF">K6K13_00090</name>
</gene>
<dbReference type="SUPFAM" id="SSF51905">
    <property type="entry name" value="FAD/NAD(P)-binding domain"/>
    <property type="match status" value="1"/>
</dbReference>
<organism evidence="4 5">
    <name type="scientific">Symbiopectobacterium purcellii</name>
    <dbReference type="NCBI Taxonomy" id="2871826"/>
    <lineage>
        <taxon>Bacteria</taxon>
        <taxon>Pseudomonadati</taxon>
        <taxon>Pseudomonadota</taxon>
        <taxon>Gammaproteobacteria</taxon>
        <taxon>Enterobacterales</taxon>
        <taxon>Enterobacteriaceae</taxon>
    </lineage>
</organism>
<evidence type="ECO:0000313" key="5">
    <source>
        <dbReference type="Proteomes" id="UP000825886"/>
    </source>
</evidence>
<keyword evidence="5" id="KW-1185">Reference proteome</keyword>
<dbReference type="InterPro" id="IPR036188">
    <property type="entry name" value="FAD/NAD-bd_sf"/>
</dbReference>
<dbReference type="RefSeq" id="WP_222159017.1">
    <property type="nucleotide sequence ID" value="NZ_CP081864.1"/>
</dbReference>
<dbReference type="PANTHER" id="PTHR42949">
    <property type="entry name" value="ANAEROBIC GLYCEROL-3-PHOSPHATE DEHYDROGENASE SUBUNIT B"/>
    <property type="match status" value="1"/>
</dbReference>
<evidence type="ECO:0000259" key="3">
    <source>
        <dbReference type="Pfam" id="PF17806"/>
    </source>
</evidence>
<dbReference type="InterPro" id="IPR041854">
    <property type="entry name" value="BFD-like_2Fe2S-bd_dom_sf"/>
</dbReference>
<dbReference type="PRINTS" id="PR00469">
    <property type="entry name" value="PNDRDTASEII"/>
</dbReference>
<accession>A0ABX9AR63</accession>
<sequence>MTQTTTVNTCDLLIIGAGPAGLKAAQIASAAGLSVWLADENPLPGGQLLRQVTQSPFANPQTLFGKEYSERRSLADVAFLPHVRYLARTVVWQVTSEKQVYLLEQSESPRQHVVQARFILLATGAQERSFPLPGWTLPGAMTVGAAQLLMKSAGLLPPADSILVGNGPLLLLFAAQVIRAGGRIQAVLDTTRTQDYLRALPRLPKALRHTSRDLFKGITLLRELQRAKVPYYSGVTDIALEGETQVTAVRFSHRGHPIQRTTSTVLSHIGVIPATQCANALGCKLVWDDEQHYWQPEVDERQESSQSGIYLAGDAGGIEGGEAAILSGQLAALSIVHAAGKLAEDDYQQQHTALRQQRAALRSLRPFLAALYPIPKQAQKPHDDVTICRCEQVSAGEIRQAARAGCIGMNQLKAFTRCGMGPCQGRMCGHNAAVILADTQQRHVSETGYARARFPLKPVTLAQLALSSDDSET</sequence>
<feature type="domain" description="FAD/NAD(P)-binding" evidence="2">
    <location>
        <begin position="11"/>
        <end position="321"/>
    </location>
</feature>
<dbReference type="PRINTS" id="PR00368">
    <property type="entry name" value="FADPNR"/>
</dbReference>
<dbReference type="InterPro" id="IPR051691">
    <property type="entry name" value="Metab_Enz_Cyan_OpOx_G3PDH"/>
</dbReference>
<evidence type="ECO:0000256" key="1">
    <source>
        <dbReference type="ARBA" id="ARBA00023002"/>
    </source>
</evidence>
<evidence type="ECO:0000259" key="2">
    <source>
        <dbReference type="Pfam" id="PF07992"/>
    </source>
</evidence>
<dbReference type="InterPro" id="IPR017224">
    <property type="entry name" value="Opine_Oxase_asu/HCN_bsu"/>
</dbReference>
<dbReference type="Proteomes" id="UP000825886">
    <property type="component" value="Chromosome"/>
</dbReference>
<name>A0ABX9AR63_9ENTR</name>
<proteinExistence type="predicted"/>
<dbReference type="Pfam" id="PF17806">
    <property type="entry name" value="SO_alpha_A3"/>
    <property type="match status" value="1"/>
</dbReference>
<dbReference type="InterPro" id="IPR023753">
    <property type="entry name" value="FAD/NAD-binding_dom"/>
</dbReference>
<reference evidence="4 5" key="1">
    <citation type="submission" date="2021-08" db="EMBL/GenBank/DDBJ databases">
        <title>Culture and genomic analysis of Symbiopectobacterium purcellii sp. nov. gen. nov., isolated from the leafhopper Empoasca decipiens.</title>
        <authorList>
            <person name="Nadal-Jimenez P."/>
            <person name="Siozios S."/>
            <person name="Halliday N."/>
            <person name="Camara M."/>
            <person name="Hurst G.D.D."/>
        </authorList>
    </citation>
    <scope>NUCLEOTIDE SEQUENCE [LARGE SCALE GENOMIC DNA]</scope>
    <source>
        <strain evidence="4 5">SyEd1</strain>
    </source>
</reference>